<dbReference type="RefSeq" id="WP_251935782.1">
    <property type="nucleotide sequence ID" value="NZ_CP098747.1"/>
</dbReference>
<dbReference type="InterPro" id="IPR011990">
    <property type="entry name" value="TPR-like_helical_dom_sf"/>
</dbReference>
<keyword evidence="3" id="KW-1185">Reference proteome</keyword>
<dbReference type="PANTHER" id="PTHR45011">
    <property type="entry name" value="DAP3-BINDING CELL DEATH ENHANCER 1"/>
    <property type="match status" value="1"/>
</dbReference>
<gene>
    <name evidence="2" type="ORF">NBZ79_04185</name>
</gene>
<evidence type="ECO:0000313" key="3">
    <source>
        <dbReference type="Proteomes" id="UP001056291"/>
    </source>
</evidence>
<keyword evidence="1" id="KW-0732">Signal</keyword>
<dbReference type="Proteomes" id="UP001056291">
    <property type="component" value="Chromosome"/>
</dbReference>
<protein>
    <submittedName>
        <fullName evidence="2">Sel1 repeat family protein</fullName>
    </submittedName>
</protein>
<feature type="signal peptide" evidence="1">
    <location>
        <begin position="1"/>
        <end position="22"/>
    </location>
</feature>
<evidence type="ECO:0000256" key="1">
    <source>
        <dbReference type="SAM" id="SignalP"/>
    </source>
</evidence>
<dbReference type="EMBL" id="CP098747">
    <property type="protein sequence ID" value="USG62174.1"/>
    <property type="molecule type" value="Genomic_DNA"/>
</dbReference>
<feature type="chain" id="PRO_5047390302" evidence="1">
    <location>
        <begin position="23"/>
        <end position="154"/>
    </location>
</feature>
<name>A0ABY4W5S9_9PROT</name>
<dbReference type="SUPFAM" id="SSF81901">
    <property type="entry name" value="HCP-like"/>
    <property type="match status" value="1"/>
</dbReference>
<dbReference type="InterPro" id="IPR052748">
    <property type="entry name" value="ISR_Activator"/>
</dbReference>
<organism evidence="2 3">
    <name type="scientific">Sneathiella marina</name>
    <dbReference type="NCBI Taxonomy" id="2950108"/>
    <lineage>
        <taxon>Bacteria</taxon>
        <taxon>Pseudomonadati</taxon>
        <taxon>Pseudomonadota</taxon>
        <taxon>Alphaproteobacteria</taxon>
        <taxon>Sneathiellales</taxon>
        <taxon>Sneathiellaceae</taxon>
        <taxon>Sneathiella</taxon>
    </lineage>
</organism>
<dbReference type="Pfam" id="PF08238">
    <property type="entry name" value="Sel1"/>
    <property type="match status" value="2"/>
</dbReference>
<dbReference type="Gene3D" id="1.25.40.10">
    <property type="entry name" value="Tetratricopeptide repeat domain"/>
    <property type="match status" value="1"/>
</dbReference>
<evidence type="ECO:0000313" key="2">
    <source>
        <dbReference type="EMBL" id="USG62174.1"/>
    </source>
</evidence>
<sequence length="154" mass="17164">MKYFVYLFLLMMPFGLLGNAQANDFHEGVRILDSGDSIGALTYFKRCAGDGETRCQVAYASFLERGEGVAQDYSKALELYQKAAESGDATAQLNLGAFFENGYGVEADLKEAVIWYSLAARQGRDWALARKDMLITQLGSEDLLFIDKRLADYK</sequence>
<reference evidence="2" key="1">
    <citation type="submission" date="2022-06" db="EMBL/GenBank/DDBJ databases">
        <title>Sneathiella actinostolidae sp. nov., isolated from a sea anemonein the Western Pacific Ocean.</title>
        <authorList>
            <person name="Wei M.J."/>
        </authorList>
    </citation>
    <scope>NUCLEOTIDE SEQUENCE</scope>
    <source>
        <strain evidence="2">PHK-P5</strain>
    </source>
</reference>
<dbReference type="InterPro" id="IPR006597">
    <property type="entry name" value="Sel1-like"/>
</dbReference>
<accession>A0ABY4W5S9</accession>
<dbReference type="SMART" id="SM00671">
    <property type="entry name" value="SEL1"/>
    <property type="match status" value="2"/>
</dbReference>
<proteinExistence type="predicted"/>
<dbReference type="PANTHER" id="PTHR45011:SF1">
    <property type="entry name" value="DAP3-BINDING CELL DEATH ENHANCER 1"/>
    <property type="match status" value="1"/>
</dbReference>